<accession>A0A5M8QJS7</accession>
<reference evidence="2 3" key="1">
    <citation type="submission" date="2019-08" db="EMBL/GenBank/DDBJ databases">
        <title>Agrococcus lahaulensis sp. nov., isolated from a cold desert of the Indian Himalayas.</title>
        <authorList>
            <person name="Qu J.H."/>
        </authorList>
    </citation>
    <scope>NUCLEOTIDE SEQUENCE [LARGE SCALE GENOMIC DNA]</scope>
    <source>
        <strain evidence="2 3">NS18</strain>
    </source>
</reference>
<gene>
    <name evidence="2" type="ORF">FQ330_05690</name>
</gene>
<feature type="region of interest" description="Disordered" evidence="1">
    <location>
        <begin position="294"/>
        <end position="327"/>
    </location>
</feature>
<dbReference type="EMBL" id="VOIR01000012">
    <property type="protein sequence ID" value="KAA6435240.1"/>
    <property type="molecule type" value="Genomic_DNA"/>
</dbReference>
<keyword evidence="3" id="KW-1185">Reference proteome</keyword>
<name>A0A5M8QJS7_9MICO</name>
<sequence length="327" mass="34621">MNTPARLSIYGLGLVAAFGAAFLVAGAVVPDSAVEARAAEVEEGHGAHEETVLPDEAASAALPGLSLDADGYRLSPITAPDAVGEEEELRFSVLGADDQPLLEYTEEHEKDLHLIVVRQDGSEFRHVHPEIDAEGTWSLPWSWEEAGTYRVFADFTPGGAESGVTLTRTLSVAGDFEPAAQEDEVRTSQAGDFEVELIGDLAAGGSSTLTVEVTRDGQPVTTMEPYLGAFGHLVALRDGDLAYLHVHPEGAEPEAGQLSGPTVEFATEAPTPGRYLLYFDFQVDGEVQTASFVLGTDGEASESGTSDEGDHEEPAEGDTHDDGEDDH</sequence>
<dbReference type="Proteomes" id="UP000323221">
    <property type="component" value="Unassembled WGS sequence"/>
</dbReference>
<evidence type="ECO:0000313" key="3">
    <source>
        <dbReference type="Proteomes" id="UP000323221"/>
    </source>
</evidence>
<evidence type="ECO:0000313" key="2">
    <source>
        <dbReference type="EMBL" id="KAA6435240.1"/>
    </source>
</evidence>
<protein>
    <submittedName>
        <fullName evidence="2">Heavy-metal-associated domain-containing protein</fullName>
    </submittedName>
</protein>
<proteinExistence type="predicted"/>
<dbReference type="OrthoDB" id="128043at2"/>
<evidence type="ECO:0000256" key="1">
    <source>
        <dbReference type="SAM" id="MobiDB-lite"/>
    </source>
</evidence>
<comment type="caution">
    <text evidence="2">The sequence shown here is derived from an EMBL/GenBank/DDBJ whole genome shotgun (WGS) entry which is preliminary data.</text>
</comment>
<dbReference type="RefSeq" id="WP_146355892.1">
    <property type="nucleotide sequence ID" value="NZ_VOIR01000012.1"/>
</dbReference>
<organism evidence="2 3">
    <name type="scientific">Agrococcus sediminis</name>
    <dbReference type="NCBI Taxonomy" id="2599924"/>
    <lineage>
        <taxon>Bacteria</taxon>
        <taxon>Bacillati</taxon>
        <taxon>Actinomycetota</taxon>
        <taxon>Actinomycetes</taxon>
        <taxon>Micrococcales</taxon>
        <taxon>Microbacteriaceae</taxon>
        <taxon>Agrococcus</taxon>
    </lineage>
</organism>
<dbReference type="AlphaFoldDB" id="A0A5M8QJS7"/>